<reference evidence="2" key="1">
    <citation type="submission" date="2021-01" db="EMBL/GenBank/DDBJ databases">
        <title>Whole genome shotgun sequence of Acrocarpospora phusangensis NBRC 108782.</title>
        <authorList>
            <person name="Komaki H."/>
            <person name="Tamura T."/>
        </authorList>
    </citation>
    <scope>NUCLEOTIDE SEQUENCE</scope>
    <source>
        <strain evidence="2">NBRC 108782</strain>
    </source>
</reference>
<comment type="caution">
    <text evidence="2">The sequence shown here is derived from an EMBL/GenBank/DDBJ whole genome shotgun (WGS) entry which is preliminary data.</text>
</comment>
<sequence>MAGPLSTAPSPRVSATTTAPAARRDVLPDLGNAPVLLGAIVCSFLSGGEHPTAFTAENTTG</sequence>
<dbReference type="Proteomes" id="UP000640052">
    <property type="component" value="Unassembled WGS sequence"/>
</dbReference>
<name>A0A919QE03_9ACTN</name>
<evidence type="ECO:0000313" key="3">
    <source>
        <dbReference type="Proteomes" id="UP000640052"/>
    </source>
</evidence>
<evidence type="ECO:0000256" key="1">
    <source>
        <dbReference type="SAM" id="MobiDB-lite"/>
    </source>
</evidence>
<protein>
    <submittedName>
        <fullName evidence="2">Uncharacterized protein</fullName>
    </submittedName>
</protein>
<feature type="region of interest" description="Disordered" evidence="1">
    <location>
        <begin position="1"/>
        <end position="20"/>
    </location>
</feature>
<proteinExistence type="predicted"/>
<evidence type="ECO:0000313" key="2">
    <source>
        <dbReference type="EMBL" id="GIH27202.1"/>
    </source>
</evidence>
<feature type="compositionally biased region" description="Polar residues" evidence="1">
    <location>
        <begin position="7"/>
        <end position="19"/>
    </location>
</feature>
<gene>
    <name evidence="2" type="ORF">Aph01nite_55120</name>
</gene>
<dbReference type="AlphaFoldDB" id="A0A919QE03"/>
<keyword evidence="3" id="KW-1185">Reference proteome</keyword>
<accession>A0A919QE03</accession>
<dbReference type="EMBL" id="BOOA01000051">
    <property type="protein sequence ID" value="GIH27202.1"/>
    <property type="molecule type" value="Genomic_DNA"/>
</dbReference>
<organism evidence="2 3">
    <name type="scientific">Acrocarpospora phusangensis</name>
    <dbReference type="NCBI Taxonomy" id="1070424"/>
    <lineage>
        <taxon>Bacteria</taxon>
        <taxon>Bacillati</taxon>
        <taxon>Actinomycetota</taxon>
        <taxon>Actinomycetes</taxon>
        <taxon>Streptosporangiales</taxon>
        <taxon>Streptosporangiaceae</taxon>
        <taxon>Acrocarpospora</taxon>
    </lineage>
</organism>